<proteinExistence type="predicted"/>
<comment type="caution">
    <text evidence="3">The sequence shown here is derived from an EMBL/GenBank/DDBJ whole genome shotgun (WGS) entry which is preliminary data.</text>
</comment>
<evidence type="ECO:0000259" key="2">
    <source>
        <dbReference type="Pfam" id="PF12736"/>
    </source>
</evidence>
<feature type="compositionally biased region" description="Low complexity" evidence="1">
    <location>
        <begin position="1"/>
        <end position="14"/>
    </location>
</feature>
<feature type="compositionally biased region" description="Basic and acidic residues" evidence="1">
    <location>
        <begin position="18"/>
        <end position="27"/>
    </location>
</feature>
<sequence>MSASRMKSSSFSKSGKGRNNENGEDTRAQWSTQSFTIEDIQQQFTFPQIIKCNQQSILVKRESPIPINLAQPILLYDKRTIRKLLARNVTFDPQLQRYTENDETVVIPADYEGSFLRLQSRTAKESTNHKTIESLAQHHVRAFINMTKLTAFVIGYNQQVNNYIKVDYTPGNVFLIEGAFQGSARVRTESKFLHMKSNSVQQVRYLKCKDEKDVFILIPMSHLGEFVEILQSPFGNGKMAVSSENLIATQKFPIVVRFVSGKNRPRLTSFSGLFTLLDSFEETTIVGCILDQQGFTMIELPIASPLTFQLALNSSDLFGHPIVRKALRLCDAKSHAFCRDLKYKFKFAQQIKQIGGRPLTARSSVSSQDDDTPPSATNSARFGVTTTYIYL</sequence>
<evidence type="ECO:0000256" key="1">
    <source>
        <dbReference type="SAM" id="MobiDB-lite"/>
    </source>
</evidence>
<organism evidence="3 4">
    <name type="scientific">Tegillarca granosa</name>
    <name type="common">Malaysian cockle</name>
    <name type="synonym">Anadara granosa</name>
    <dbReference type="NCBI Taxonomy" id="220873"/>
    <lineage>
        <taxon>Eukaryota</taxon>
        <taxon>Metazoa</taxon>
        <taxon>Spiralia</taxon>
        <taxon>Lophotrochozoa</taxon>
        <taxon>Mollusca</taxon>
        <taxon>Bivalvia</taxon>
        <taxon>Autobranchia</taxon>
        <taxon>Pteriomorphia</taxon>
        <taxon>Arcoida</taxon>
        <taxon>Arcoidea</taxon>
        <taxon>Arcidae</taxon>
        <taxon>Tegillarca</taxon>
    </lineage>
</organism>
<dbReference type="InterPro" id="IPR025946">
    <property type="entry name" value="CABIT_dom"/>
</dbReference>
<feature type="region of interest" description="Disordered" evidence="1">
    <location>
        <begin position="1"/>
        <end position="27"/>
    </location>
</feature>
<feature type="domain" description="CABIT" evidence="2">
    <location>
        <begin position="71"/>
        <end position="314"/>
    </location>
</feature>
<dbReference type="EMBL" id="JARBDR010000813">
    <property type="protein sequence ID" value="KAJ8306592.1"/>
    <property type="molecule type" value="Genomic_DNA"/>
</dbReference>
<accession>A0ABQ9EMV2</accession>
<keyword evidence="4" id="KW-1185">Reference proteome</keyword>
<gene>
    <name evidence="3" type="ORF">KUTeg_017137</name>
</gene>
<evidence type="ECO:0000313" key="4">
    <source>
        <dbReference type="Proteomes" id="UP001217089"/>
    </source>
</evidence>
<reference evidence="3 4" key="1">
    <citation type="submission" date="2022-12" db="EMBL/GenBank/DDBJ databases">
        <title>Chromosome-level genome of Tegillarca granosa.</title>
        <authorList>
            <person name="Kim J."/>
        </authorList>
    </citation>
    <scope>NUCLEOTIDE SEQUENCE [LARGE SCALE GENOMIC DNA]</scope>
    <source>
        <strain evidence="3">Teg-2019</strain>
        <tissue evidence="3">Adductor muscle</tissue>
    </source>
</reference>
<dbReference type="Pfam" id="PF12736">
    <property type="entry name" value="CABIT"/>
    <property type="match status" value="1"/>
</dbReference>
<name>A0ABQ9EMV2_TEGGR</name>
<evidence type="ECO:0000313" key="3">
    <source>
        <dbReference type="EMBL" id="KAJ8306592.1"/>
    </source>
</evidence>
<dbReference type="Proteomes" id="UP001217089">
    <property type="component" value="Unassembled WGS sequence"/>
</dbReference>
<feature type="region of interest" description="Disordered" evidence="1">
    <location>
        <begin position="360"/>
        <end position="379"/>
    </location>
</feature>
<protein>
    <recommendedName>
        <fullName evidence="2">CABIT domain-containing protein</fullName>
    </recommendedName>
</protein>